<dbReference type="Proteomes" id="UP001215151">
    <property type="component" value="Unassembled WGS sequence"/>
</dbReference>
<dbReference type="PROSITE" id="PS00122">
    <property type="entry name" value="CARBOXYLESTERASE_B_1"/>
    <property type="match status" value="1"/>
</dbReference>
<dbReference type="PROSITE" id="PS00941">
    <property type="entry name" value="CARBOXYLESTERASE_B_2"/>
    <property type="match status" value="1"/>
</dbReference>
<reference evidence="6" key="1">
    <citation type="submission" date="2022-11" db="EMBL/GenBank/DDBJ databases">
        <title>Genome Sequence of Cubamyces cubensis.</title>
        <authorList>
            <person name="Buettner E."/>
        </authorList>
    </citation>
    <scope>NUCLEOTIDE SEQUENCE</scope>
    <source>
        <strain evidence="6">MPL-01</strain>
    </source>
</reference>
<protein>
    <recommendedName>
        <fullName evidence="3">Carboxylic ester hydrolase</fullName>
        <ecNumber evidence="3">3.1.1.-</ecNumber>
    </recommendedName>
</protein>
<comment type="caution">
    <text evidence="6">The sequence shown here is derived from an EMBL/GenBank/DDBJ whole genome shotgun (WGS) entry which is preliminary data.</text>
</comment>
<comment type="similarity">
    <text evidence="1 3">Belongs to the type-B carboxylesterase/lipase family.</text>
</comment>
<dbReference type="Gene3D" id="3.40.50.1820">
    <property type="entry name" value="alpha/beta hydrolase"/>
    <property type="match status" value="1"/>
</dbReference>
<dbReference type="InterPro" id="IPR019826">
    <property type="entry name" value="Carboxylesterase_B_AS"/>
</dbReference>
<dbReference type="Pfam" id="PF00135">
    <property type="entry name" value="COesterase"/>
    <property type="match status" value="1"/>
</dbReference>
<dbReference type="InterPro" id="IPR002018">
    <property type="entry name" value="CarbesteraseB"/>
</dbReference>
<dbReference type="InterPro" id="IPR029058">
    <property type="entry name" value="AB_hydrolase_fold"/>
</dbReference>
<dbReference type="EC" id="3.1.1.-" evidence="3"/>
<dbReference type="InterPro" id="IPR019819">
    <property type="entry name" value="Carboxylesterase_B_CS"/>
</dbReference>
<evidence type="ECO:0000259" key="5">
    <source>
        <dbReference type="Pfam" id="PF00135"/>
    </source>
</evidence>
<sequence>MGKPANKGKTLGQIASETGLVALATKGLGTRVLMIGTLTGFQWWIYDSFKTAMGMGTTGGNASQGGHTRGKRKPEMAKVTPSSKRNERCTPYGVHGDGPAYGARNSVAGKLRLQLPQPIPRYTGTVNATAFGYQCIQQTLVPPALPSGLPAAVGEFFVSAATIPSVPQSEDCLTVNVVVPSGTKPGAKLPVVAWIFGGAYQFGSNAAAPGAVIVNRSIELGQPIIHVSMNYRLGAFGFLGGREVQEAGIGNLGLQDQREALRWVQKYVAAFGGDPEKVTLWGESSGSQSVAYQMVANGGDSEGLFRAGWMDSGTVKSASSVTTLQPTFDSIASEVGCTPGSAGVLDCLRGVSTEALSAAMDKTPTIFTYGGLSLPWLPHVDGVFLRDDPTRLVREGQVADVPFVIGDCEDEGTMFSFASLNVTTDGELANYLRDHFFPKAPDSAMARLLELYPANPAAGSPFGTGNAYNFTHEYKRIAAVQGDFFFQSMRRFFLQQRAHEQRAWSFLYARDPIEGMGVVHTADIAAIYGGDDLTDFLIRFVNTLDPNLPGAKVHWPTYSPESPQMLALVDGETPLKLIEDTFRTEAMEYVSTLSIKFPQ</sequence>
<evidence type="ECO:0000313" key="7">
    <source>
        <dbReference type="Proteomes" id="UP001215151"/>
    </source>
</evidence>
<feature type="domain" description="Carboxylesterase type B" evidence="5">
    <location>
        <begin position="109"/>
        <end position="573"/>
    </location>
</feature>
<dbReference type="GO" id="GO:0016787">
    <property type="term" value="F:hydrolase activity"/>
    <property type="evidence" value="ECO:0007669"/>
    <property type="project" value="UniProtKB-KW"/>
</dbReference>
<gene>
    <name evidence="6" type="ORF">ONZ51_g12965</name>
</gene>
<dbReference type="PANTHER" id="PTHR11559">
    <property type="entry name" value="CARBOXYLESTERASE"/>
    <property type="match status" value="1"/>
</dbReference>
<evidence type="ECO:0000256" key="3">
    <source>
        <dbReference type="RuleBase" id="RU361235"/>
    </source>
</evidence>
<name>A0AAD7X3B8_9APHY</name>
<evidence type="ECO:0000256" key="4">
    <source>
        <dbReference type="SAM" id="MobiDB-lite"/>
    </source>
</evidence>
<keyword evidence="2 3" id="KW-0378">Hydrolase</keyword>
<dbReference type="InterPro" id="IPR050309">
    <property type="entry name" value="Type-B_Carboxylest/Lipase"/>
</dbReference>
<accession>A0AAD7X3B8</accession>
<organism evidence="6 7">
    <name type="scientific">Trametes cubensis</name>
    <dbReference type="NCBI Taxonomy" id="1111947"/>
    <lineage>
        <taxon>Eukaryota</taxon>
        <taxon>Fungi</taxon>
        <taxon>Dikarya</taxon>
        <taxon>Basidiomycota</taxon>
        <taxon>Agaricomycotina</taxon>
        <taxon>Agaricomycetes</taxon>
        <taxon>Polyporales</taxon>
        <taxon>Polyporaceae</taxon>
        <taxon>Trametes</taxon>
    </lineage>
</organism>
<keyword evidence="7" id="KW-1185">Reference proteome</keyword>
<evidence type="ECO:0000256" key="2">
    <source>
        <dbReference type="ARBA" id="ARBA00022801"/>
    </source>
</evidence>
<dbReference type="AlphaFoldDB" id="A0AAD7X3B8"/>
<feature type="region of interest" description="Disordered" evidence="4">
    <location>
        <begin position="59"/>
        <end position="94"/>
    </location>
</feature>
<dbReference type="SUPFAM" id="SSF53474">
    <property type="entry name" value="alpha/beta-Hydrolases"/>
    <property type="match status" value="1"/>
</dbReference>
<proteinExistence type="inferred from homology"/>
<evidence type="ECO:0000256" key="1">
    <source>
        <dbReference type="ARBA" id="ARBA00005964"/>
    </source>
</evidence>
<dbReference type="EMBL" id="JAPEVG010000944">
    <property type="protein sequence ID" value="KAJ8454548.1"/>
    <property type="molecule type" value="Genomic_DNA"/>
</dbReference>
<evidence type="ECO:0000313" key="6">
    <source>
        <dbReference type="EMBL" id="KAJ8454548.1"/>
    </source>
</evidence>